<gene>
    <name evidence="5 9" type="primary">rtcA</name>
    <name evidence="9" type="ORF">NDI79_19535</name>
</gene>
<evidence type="ECO:0000313" key="9">
    <source>
        <dbReference type="EMBL" id="MDS0296369.1"/>
    </source>
</evidence>
<dbReference type="GO" id="GO:0003963">
    <property type="term" value="F:RNA-3'-phosphate cyclase activity"/>
    <property type="evidence" value="ECO:0007669"/>
    <property type="project" value="UniProtKB-EC"/>
</dbReference>
<dbReference type="InterPro" id="IPR017770">
    <property type="entry name" value="RNA3'_term_phos_cyc_type_1"/>
</dbReference>
<keyword evidence="4 5" id="KW-0547">Nucleotide-binding</keyword>
<feature type="binding site" evidence="5">
    <location>
        <position position="98"/>
    </location>
    <ligand>
        <name>ATP</name>
        <dbReference type="ChEBI" id="CHEBI:30616"/>
    </ligand>
</feature>
<evidence type="ECO:0000313" key="10">
    <source>
        <dbReference type="Proteomes" id="UP001254813"/>
    </source>
</evidence>
<comment type="subcellular location">
    <subcellularLocation>
        <location evidence="5">Cytoplasm</location>
    </subcellularLocation>
</comment>
<keyword evidence="5" id="KW-0963">Cytoplasm</keyword>
<feature type="binding site" evidence="5">
    <location>
        <begin position="279"/>
        <end position="283"/>
    </location>
    <ligand>
        <name>ATP</name>
        <dbReference type="ChEBI" id="CHEBI:30616"/>
    </ligand>
</feature>
<sequence>MLELDGGAGGGQQVRTALSLAAVEGRSIRVENVRAERPDPGLKAQHVAAIEAVAAATEATVEGVEEGGDAFTFEPTAPPGGEFAVDVGTAGSATLVCDALLPLAVALDEPLSVRIRGGTDVKWSPPADYLLHAKLPLLRGLGVDADVAVERRGFYPTGGGTLSLTLRPSTLSAVDLRERGPVEGLSARAVASDSLESASVAERMCETVDDRTAVPTETAAAYAETSSPGAVLTLVADCCDSRAGFGVLGERGVPSESVAERAVEAFREWRATGAAVDEHLGDQLLPWVALAGGAVRTPRVTDHVRTNAAVIRAFGYELEITETDRGAVASAPLER</sequence>
<accession>A0ABU2G6F4</accession>
<dbReference type="InterPro" id="IPR037136">
    <property type="entry name" value="RNA3'_phos_cyclase_dom_sf"/>
</dbReference>
<organism evidence="9 10">
    <name type="scientific">Halogeometricum luteum</name>
    <dbReference type="NCBI Taxonomy" id="2950537"/>
    <lineage>
        <taxon>Archaea</taxon>
        <taxon>Methanobacteriati</taxon>
        <taxon>Methanobacteriota</taxon>
        <taxon>Stenosarchaea group</taxon>
        <taxon>Halobacteria</taxon>
        <taxon>Halobacteriales</taxon>
        <taxon>Haloferacaceae</taxon>
        <taxon>Halogeometricum</taxon>
    </lineage>
</organism>
<dbReference type="Gene3D" id="3.30.360.20">
    <property type="entry name" value="RNA 3'-terminal phosphate cyclase, insert domain"/>
    <property type="match status" value="1"/>
</dbReference>
<comment type="catalytic activity">
    <reaction evidence="5">
        <text>a 3'-end 3'-phospho-ribonucleotide-RNA + ATP = a 3'-end 2',3'-cyclophospho-ribonucleotide-RNA + AMP + diphosphate</text>
        <dbReference type="Rhea" id="RHEA:23976"/>
        <dbReference type="Rhea" id="RHEA-COMP:10463"/>
        <dbReference type="Rhea" id="RHEA-COMP:10464"/>
        <dbReference type="ChEBI" id="CHEBI:30616"/>
        <dbReference type="ChEBI" id="CHEBI:33019"/>
        <dbReference type="ChEBI" id="CHEBI:83062"/>
        <dbReference type="ChEBI" id="CHEBI:83064"/>
        <dbReference type="ChEBI" id="CHEBI:456215"/>
        <dbReference type="EC" id="6.5.1.4"/>
    </reaction>
</comment>
<comment type="caution">
    <text evidence="9">The sequence shown here is derived from an EMBL/GenBank/DDBJ whole genome shotgun (WGS) entry which is preliminary data.</text>
</comment>
<comment type="function">
    <text evidence="5">Catalyzes the conversion of 3'-phosphate to a 2',3'-cyclic phosphodiester at the end of RNA. The mechanism of action of the enzyme occurs in 3 steps: (A) adenylation of the enzyme by ATP; (B) transfer of adenylate to an RNA-N3'P to produce RNA-N3'PP5'A; (C) and attack of the adjacent 2'-hydroxyl on the 3'-phosphorus in the diester linkage to produce the cyclic end product. The biological role of this enzyme is unknown but it is likely to function in some aspects of cellular RNA processing.</text>
</comment>
<dbReference type="HAMAP" id="MF_00200">
    <property type="entry name" value="RTC"/>
    <property type="match status" value="1"/>
</dbReference>
<dbReference type="PANTHER" id="PTHR11096:SF0">
    <property type="entry name" value="RNA 3'-TERMINAL PHOSPHATE CYCLASE"/>
    <property type="match status" value="1"/>
</dbReference>
<dbReference type="InterPro" id="IPR013791">
    <property type="entry name" value="RNA3'-term_phos_cycl_insert"/>
</dbReference>
<dbReference type="Pfam" id="PF05189">
    <property type="entry name" value="RTC_insert"/>
    <property type="match status" value="1"/>
</dbReference>
<dbReference type="EC" id="6.5.1.4" evidence="5 6"/>
<proteinExistence type="inferred from homology"/>
<evidence type="ECO:0000256" key="5">
    <source>
        <dbReference type="HAMAP-Rule" id="MF_00200"/>
    </source>
</evidence>
<evidence type="ECO:0000256" key="4">
    <source>
        <dbReference type="ARBA" id="ARBA00022741"/>
    </source>
</evidence>
<comment type="similarity">
    <text evidence="1 5">Belongs to the RNA 3'-terminal cyclase family. Type 1 subfamily.</text>
</comment>
<dbReference type="InterPro" id="IPR036553">
    <property type="entry name" value="RPTC_insert"/>
</dbReference>
<dbReference type="Proteomes" id="UP001254813">
    <property type="component" value="Unassembled WGS sequence"/>
</dbReference>
<reference evidence="9 10" key="1">
    <citation type="submission" date="2022-06" db="EMBL/GenBank/DDBJ databases">
        <title>Halogeometricum sp. a new haloarchaeum isolate from saline soil.</title>
        <authorList>
            <person name="Strakova D."/>
            <person name="Galisteo C."/>
            <person name="Sanchez-Porro C."/>
            <person name="Ventosa A."/>
        </authorList>
    </citation>
    <scope>NUCLEOTIDE SEQUENCE [LARGE SCALE GENOMIC DNA]</scope>
    <source>
        <strain evidence="10">S3BR25-2</strain>
    </source>
</reference>
<dbReference type="EMBL" id="JAMQOQ010000006">
    <property type="protein sequence ID" value="MDS0296369.1"/>
    <property type="molecule type" value="Genomic_DNA"/>
</dbReference>
<name>A0ABU2G6F4_9EURY</name>
<evidence type="ECO:0000256" key="6">
    <source>
        <dbReference type="NCBIfam" id="TIGR03399"/>
    </source>
</evidence>
<evidence type="ECO:0000259" key="7">
    <source>
        <dbReference type="Pfam" id="PF01137"/>
    </source>
</evidence>
<dbReference type="Gene3D" id="3.65.10.20">
    <property type="entry name" value="RNA 3'-terminal phosphate cyclase domain"/>
    <property type="match status" value="1"/>
</dbReference>
<dbReference type="InterPro" id="IPR013792">
    <property type="entry name" value="RNA3'P_cycl/enolpyr_Trfase_a/b"/>
</dbReference>
<dbReference type="PANTHER" id="PTHR11096">
    <property type="entry name" value="RNA 3' TERMINAL PHOSPHATE CYCLASE"/>
    <property type="match status" value="1"/>
</dbReference>
<evidence type="ECO:0000259" key="8">
    <source>
        <dbReference type="Pfam" id="PF05189"/>
    </source>
</evidence>
<keyword evidence="10" id="KW-1185">Reference proteome</keyword>
<dbReference type="InterPro" id="IPR023797">
    <property type="entry name" value="RNA3'_phos_cyclase_dom"/>
</dbReference>
<dbReference type="InterPro" id="IPR020719">
    <property type="entry name" value="RNA3'_term_phos_cycl-like_CS"/>
</dbReference>
<keyword evidence="5" id="KW-0067">ATP-binding</keyword>
<evidence type="ECO:0000256" key="1">
    <source>
        <dbReference type="ARBA" id="ARBA00009206"/>
    </source>
</evidence>
<feature type="domain" description="RNA 3'-terminal phosphate cyclase insert" evidence="8">
    <location>
        <begin position="178"/>
        <end position="269"/>
    </location>
</feature>
<feature type="active site" description="Tele-AMP-histidine intermediate" evidence="5">
    <location>
        <position position="303"/>
    </location>
</feature>
<dbReference type="NCBIfam" id="TIGR03399">
    <property type="entry name" value="RNA_3prim_cycl"/>
    <property type="match status" value="1"/>
</dbReference>
<evidence type="ECO:0000256" key="3">
    <source>
        <dbReference type="ARBA" id="ARBA00022598"/>
    </source>
</evidence>
<dbReference type="PIRSF" id="PIRSF005378">
    <property type="entry name" value="RNA3'_term_phos_cycl_euk"/>
    <property type="match status" value="1"/>
</dbReference>
<feature type="domain" description="RNA 3'-terminal phosphate cyclase" evidence="7">
    <location>
        <begin position="7"/>
        <end position="314"/>
    </location>
</feature>
<dbReference type="InterPro" id="IPR000228">
    <property type="entry name" value="RNA3'_term_phos_cyc"/>
</dbReference>
<dbReference type="SUPFAM" id="SSF52913">
    <property type="entry name" value="RNA 3'-terminal phosphate cyclase, RPTC, insert domain"/>
    <property type="match status" value="1"/>
</dbReference>
<dbReference type="RefSeq" id="WP_310930383.1">
    <property type="nucleotide sequence ID" value="NZ_JAMQOQ010000006.1"/>
</dbReference>
<keyword evidence="3 5" id="KW-0436">Ligase</keyword>
<dbReference type="NCBIfam" id="NF003246">
    <property type="entry name" value="PRK04204.1-2"/>
    <property type="match status" value="1"/>
</dbReference>
<dbReference type="Pfam" id="PF01137">
    <property type="entry name" value="RTC"/>
    <property type="match status" value="1"/>
</dbReference>
<protein>
    <recommendedName>
        <fullName evidence="2 5">RNA 3'-terminal phosphate cyclase</fullName>
        <shortName evidence="5">RNA cyclase</shortName>
        <shortName evidence="5">RNA-3'-phosphate cyclase</shortName>
        <ecNumber evidence="5 6">6.5.1.4</ecNumber>
    </recommendedName>
</protein>
<dbReference type="SUPFAM" id="SSF55205">
    <property type="entry name" value="EPT/RTPC-like"/>
    <property type="match status" value="1"/>
</dbReference>
<evidence type="ECO:0000256" key="2">
    <source>
        <dbReference type="ARBA" id="ARBA00021428"/>
    </source>
</evidence>
<dbReference type="PROSITE" id="PS01287">
    <property type="entry name" value="RTC"/>
    <property type="match status" value="1"/>
</dbReference>